<dbReference type="PROSITE" id="PS50267">
    <property type="entry name" value="NA_NEUROTRAN_SYMP_3"/>
    <property type="match status" value="1"/>
</dbReference>
<evidence type="ECO:0000256" key="4">
    <source>
        <dbReference type="ARBA" id="ARBA00022847"/>
    </source>
</evidence>
<keyword evidence="6 8" id="KW-0472">Membrane</keyword>
<sequence length="236" mass="26894">MGSDGEKLGPNSNNERAPSGRVMPPNTFAGIEALVTGLCDEWRILQRKREWFVGAVCSLYYFGSFPAISYGGQYVIPFLDEYGVSLSVLFIVTCEMVAVCWFYGIDRFSNDVKTMLGFYPGIYWRICWMMCPVFISVSQHKSDKITFQAIFVMTVWQASLSPMKLLDYTFPKWSVGFGWFLRMLSVTSVPLFAIYMLSFAKGTFIEVSYILANHYYLNKKSSRTQELSGLSFQSGF</sequence>
<dbReference type="PANTHER" id="PTHR11616:SF279">
    <property type="entry name" value="SODIUM-DEPENDENT SEROTONIN TRANSPORTER"/>
    <property type="match status" value="1"/>
</dbReference>
<comment type="subcellular location">
    <subcellularLocation>
        <location evidence="1">Membrane</location>
        <topology evidence="1">Multi-pass membrane protein</topology>
    </subcellularLocation>
</comment>
<dbReference type="WBParaSite" id="ACOC_0001141401-mRNA-1">
    <property type="protein sequence ID" value="ACOC_0001141401-mRNA-1"/>
    <property type="gene ID" value="ACOC_0001141401"/>
</dbReference>
<keyword evidence="5 8" id="KW-1133">Transmembrane helix</keyword>
<name>A0A158PLI9_ANGCS</name>
<feature type="transmembrane region" description="Helical" evidence="8">
    <location>
        <begin position="116"/>
        <end position="135"/>
    </location>
</feature>
<dbReference type="GO" id="GO:0005886">
    <property type="term" value="C:plasma membrane"/>
    <property type="evidence" value="ECO:0007669"/>
    <property type="project" value="TreeGrafter"/>
</dbReference>
<dbReference type="Pfam" id="PF00209">
    <property type="entry name" value="SNF"/>
    <property type="match status" value="1"/>
</dbReference>
<reference evidence="11" key="1">
    <citation type="submission" date="2016-04" db="UniProtKB">
        <authorList>
            <consortium name="WormBaseParasite"/>
        </authorList>
    </citation>
    <scope>IDENTIFICATION</scope>
</reference>
<evidence type="ECO:0000313" key="11">
    <source>
        <dbReference type="WBParaSite" id="ACOC_0001141401-mRNA-1"/>
    </source>
</evidence>
<keyword evidence="4" id="KW-0769">Symport</keyword>
<dbReference type="AlphaFoldDB" id="A0A158PLI9"/>
<keyword evidence="3 8" id="KW-0812">Transmembrane</keyword>
<dbReference type="EMBL" id="UYYA01004687">
    <property type="protein sequence ID" value="VDM63000.1"/>
    <property type="molecule type" value="Genomic_DNA"/>
</dbReference>
<evidence type="ECO:0000313" key="9">
    <source>
        <dbReference type="EMBL" id="VDM63000.1"/>
    </source>
</evidence>
<evidence type="ECO:0000256" key="3">
    <source>
        <dbReference type="ARBA" id="ARBA00022692"/>
    </source>
</evidence>
<gene>
    <name evidence="9" type="ORF">ACOC_LOCUS11415</name>
</gene>
<keyword evidence="2" id="KW-0813">Transport</keyword>
<protein>
    <submittedName>
        <fullName evidence="11">Transporter</fullName>
    </submittedName>
</protein>
<evidence type="ECO:0000313" key="10">
    <source>
        <dbReference type="Proteomes" id="UP000267027"/>
    </source>
</evidence>
<dbReference type="OrthoDB" id="6581954at2759"/>
<dbReference type="STRING" id="334426.A0A158PLI9"/>
<feature type="region of interest" description="Disordered" evidence="7">
    <location>
        <begin position="1"/>
        <end position="24"/>
    </location>
</feature>
<proteinExistence type="predicted"/>
<dbReference type="GO" id="GO:0051378">
    <property type="term" value="F:serotonin binding"/>
    <property type="evidence" value="ECO:0007669"/>
    <property type="project" value="TreeGrafter"/>
</dbReference>
<evidence type="ECO:0000256" key="5">
    <source>
        <dbReference type="ARBA" id="ARBA00022989"/>
    </source>
</evidence>
<dbReference type="GO" id="GO:0005335">
    <property type="term" value="F:serotonin:sodium:chloride symporter activity"/>
    <property type="evidence" value="ECO:0007669"/>
    <property type="project" value="TreeGrafter"/>
</dbReference>
<dbReference type="GO" id="GO:0043005">
    <property type="term" value="C:neuron projection"/>
    <property type="evidence" value="ECO:0007669"/>
    <property type="project" value="TreeGrafter"/>
</dbReference>
<evidence type="ECO:0000256" key="2">
    <source>
        <dbReference type="ARBA" id="ARBA00022448"/>
    </source>
</evidence>
<dbReference type="Proteomes" id="UP000267027">
    <property type="component" value="Unassembled WGS sequence"/>
</dbReference>
<dbReference type="GO" id="GO:0098793">
    <property type="term" value="C:presynapse"/>
    <property type="evidence" value="ECO:0007669"/>
    <property type="project" value="GOC"/>
</dbReference>
<feature type="transmembrane region" description="Helical" evidence="8">
    <location>
        <begin position="51"/>
        <end position="70"/>
    </location>
</feature>
<evidence type="ECO:0000256" key="8">
    <source>
        <dbReference type="SAM" id="Phobius"/>
    </source>
</evidence>
<evidence type="ECO:0000256" key="6">
    <source>
        <dbReference type="ARBA" id="ARBA00023136"/>
    </source>
</evidence>
<dbReference type="GO" id="GO:0006865">
    <property type="term" value="P:amino acid transport"/>
    <property type="evidence" value="ECO:0007669"/>
    <property type="project" value="TreeGrafter"/>
</dbReference>
<dbReference type="InterPro" id="IPR000175">
    <property type="entry name" value="Na/ntran_symport"/>
</dbReference>
<reference evidence="9 10" key="2">
    <citation type="submission" date="2018-11" db="EMBL/GenBank/DDBJ databases">
        <authorList>
            <consortium name="Pathogen Informatics"/>
        </authorList>
    </citation>
    <scope>NUCLEOTIDE SEQUENCE [LARGE SCALE GENOMIC DNA]</scope>
    <source>
        <strain evidence="9 10">Costa Rica</strain>
    </source>
</reference>
<evidence type="ECO:0000256" key="7">
    <source>
        <dbReference type="SAM" id="MobiDB-lite"/>
    </source>
</evidence>
<feature type="transmembrane region" description="Helical" evidence="8">
    <location>
        <begin position="82"/>
        <end position="104"/>
    </location>
</feature>
<keyword evidence="10" id="KW-1185">Reference proteome</keyword>
<feature type="transmembrane region" description="Helical" evidence="8">
    <location>
        <begin position="179"/>
        <end position="200"/>
    </location>
</feature>
<accession>A0A158PLI9</accession>
<dbReference type="SUPFAM" id="SSF161070">
    <property type="entry name" value="SNF-like"/>
    <property type="match status" value="1"/>
</dbReference>
<organism evidence="11">
    <name type="scientific">Angiostrongylus costaricensis</name>
    <name type="common">Nematode worm</name>
    <dbReference type="NCBI Taxonomy" id="334426"/>
    <lineage>
        <taxon>Eukaryota</taxon>
        <taxon>Metazoa</taxon>
        <taxon>Ecdysozoa</taxon>
        <taxon>Nematoda</taxon>
        <taxon>Chromadorea</taxon>
        <taxon>Rhabditida</taxon>
        <taxon>Rhabditina</taxon>
        <taxon>Rhabditomorpha</taxon>
        <taxon>Strongyloidea</taxon>
        <taxon>Metastrongylidae</taxon>
        <taxon>Angiostrongylus</taxon>
    </lineage>
</organism>
<dbReference type="OMA" id="ACEVIAI"/>
<evidence type="ECO:0000256" key="1">
    <source>
        <dbReference type="ARBA" id="ARBA00004141"/>
    </source>
</evidence>
<dbReference type="PANTHER" id="PTHR11616">
    <property type="entry name" value="SODIUM/CHLORIDE DEPENDENT TRANSPORTER"/>
    <property type="match status" value="1"/>
</dbReference>
<dbReference type="InterPro" id="IPR037272">
    <property type="entry name" value="SNS_sf"/>
</dbReference>